<sequence>MTDRSIDAVPEADLIEQTVPAYPENPVDDPEAEADTAVTLPDDERSWEADEADVIEQSIPVPLDDDYDEGADSEY</sequence>
<feature type="region of interest" description="Disordered" evidence="1">
    <location>
        <begin position="1"/>
        <end position="35"/>
    </location>
</feature>
<dbReference type="Proteomes" id="UP000586827">
    <property type="component" value="Unassembled WGS sequence"/>
</dbReference>
<reference evidence="2 3" key="1">
    <citation type="submission" date="2020-05" db="EMBL/GenBank/DDBJ databases">
        <title>MicrobeNet Type strains.</title>
        <authorList>
            <person name="Nicholson A.C."/>
        </authorList>
    </citation>
    <scope>NUCLEOTIDE SEQUENCE [LARGE SCALE GENOMIC DNA]</scope>
    <source>
        <strain evidence="2 3">JCM 3224</strain>
    </source>
</reference>
<proteinExistence type="predicted"/>
<keyword evidence="3" id="KW-1185">Reference proteome</keyword>
<evidence type="ECO:0000313" key="3">
    <source>
        <dbReference type="Proteomes" id="UP000586827"/>
    </source>
</evidence>
<comment type="caution">
    <text evidence="2">The sequence shown here is derived from an EMBL/GenBank/DDBJ whole genome shotgun (WGS) entry which is preliminary data.</text>
</comment>
<organism evidence="2 3">
    <name type="scientific">Nocardia uniformis</name>
    <dbReference type="NCBI Taxonomy" id="53432"/>
    <lineage>
        <taxon>Bacteria</taxon>
        <taxon>Bacillati</taxon>
        <taxon>Actinomycetota</taxon>
        <taxon>Actinomycetes</taxon>
        <taxon>Mycobacteriales</taxon>
        <taxon>Nocardiaceae</taxon>
        <taxon>Nocardia</taxon>
    </lineage>
</organism>
<dbReference type="AlphaFoldDB" id="A0A849CCC3"/>
<feature type="region of interest" description="Disordered" evidence="1">
    <location>
        <begin position="56"/>
        <end position="75"/>
    </location>
</feature>
<dbReference type="RefSeq" id="WP_067528206.1">
    <property type="nucleotide sequence ID" value="NZ_JABELX010000021.1"/>
</dbReference>
<accession>A0A849CCC3</accession>
<gene>
    <name evidence="2" type="ORF">HLB23_37070</name>
</gene>
<evidence type="ECO:0000256" key="1">
    <source>
        <dbReference type="SAM" id="MobiDB-lite"/>
    </source>
</evidence>
<dbReference type="EMBL" id="JABELX010000021">
    <property type="protein sequence ID" value="NNH75398.1"/>
    <property type="molecule type" value="Genomic_DNA"/>
</dbReference>
<evidence type="ECO:0000313" key="2">
    <source>
        <dbReference type="EMBL" id="NNH75398.1"/>
    </source>
</evidence>
<protein>
    <submittedName>
        <fullName evidence="2">Uncharacterized protein</fullName>
    </submittedName>
</protein>
<name>A0A849CCC3_9NOCA</name>
<feature type="compositionally biased region" description="Acidic residues" evidence="1">
    <location>
        <begin position="63"/>
        <end position="75"/>
    </location>
</feature>